<dbReference type="AlphaFoldDB" id="A0AAE9GY50"/>
<feature type="transmembrane region" description="Helical" evidence="5">
    <location>
        <begin position="150"/>
        <end position="170"/>
    </location>
</feature>
<name>A0AAE9GY50_9NEIS</name>
<dbReference type="InterPro" id="IPR049453">
    <property type="entry name" value="Memb_transporter_dom"/>
</dbReference>
<evidence type="ECO:0000313" key="10">
    <source>
        <dbReference type="Proteomes" id="UP000829756"/>
    </source>
</evidence>
<dbReference type="Proteomes" id="UP000294721">
    <property type="component" value="Unassembled WGS sequence"/>
</dbReference>
<dbReference type="KEGG" id="usu:LVJ78_05690"/>
<gene>
    <name evidence="7" type="ORF">EV680_10229</name>
    <name evidence="8" type="ORF">LVJ78_05690</name>
</gene>
<evidence type="ECO:0000256" key="4">
    <source>
        <dbReference type="ARBA" id="ARBA00023136"/>
    </source>
</evidence>
<feature type="transmembrane region" description="Helical" evidence="5">
    <location>
        <begin position="285"/>
        <end position="303"/>
    </location>
</feature>
<evidence type="ECO:0000259" key="6">
    <source>
        <dbReference type="Pfam" id="PF13515"/>
    </source>
</evidence>
<keyword evidence="9" id="KW-1185">Reference proteome</keyword>
<keyword evidence="4 5" id="KW-0472">Membrane</keyword>
<feature type="transmembrane region" description="Helical" evidence="5">
    <location>
        <begin position="48"/>
        <end position="69"/>
    </location>
</feature>
<dbReference type="Proteomes" id="UP000829756">
    <property type="component" value="Chromosome"/>
</dbReference>
<evidence type="ECO:0000256" key="5">
    <source>
        <dbReference type="SAM" id="Phobius"/>
    </source>
</evidence>
<feature type="transmembrane region" description="Helical" evidence="5">
    <location>
        <begin position="81"/>
        <end position="109"/>
    </location>
</feature>
<reference evidence="8" key="3">
    <citation type="journal article" date="2022" name="Res Sq">
        <title>Evolution of multicellular longitudinally dividing oral cavity symbionts (Neisseriaceae).</title>
        <authorList>
            <person name="Nyongesa S."/>
            <person name="Weber P."/>
            <person name="Bernet E."/>
            <person name="Pullido F."/>
            <person name="Nieckarz M."/>
            <person name="Delaby M."/>
            <person name="Nieves C."/>
            <person name="Viehboeck T."/>
            <person name="Krause N."/>
            <person name="Rivera-Millot A."/>
            <person name="Nakamura A."/>
            <person name="Vischer N."/>
            <person name="VanNieuwenhze M."/>
            <person name="Brun Y."/>
            <person name="Cava F."/>
            <person name="Bulgheresi S."/>
            <person name="Veyrier F."/>
        </authorList>
    </citation>
    <scope>NUCLEOTIDE SEQUENCE</scope>
    <source>
        <strain evidence="8">1258/02</strain>
    </source>
</reference>
<sequence length="334" mass="34937">MQPLPSSHLHIWFKRLQQSCGTIYWRQAVLSAPAILIVLAVSLKLKPIIAVIMVSAAFSVGFGAARTLTGRRWGAMGMATLGMALAAFGGSLIGIHPPTALAVAALLAAGCAALSSYNNDWWWVALQIVIAFLVAGYYPNSFEFAALRGLLVLLGGGLQIAITMALARLTPASAQPLPPAAATPLPDGHLFRFSLATALAVALALYAAESMGLKNNYWAAMTVLLVLRPAAHDTLVRGSSRLIGTLAGCALATLLVYAFHESAHALVLCLTLTSAAAFSMQKAHYALLTSMISASIVFLLAIGHGDPLATTEHRLAATFLGGAVAIALGRVFRL</sequence>
<evidence type="ECO:0000256" key="1">
    <source>
        <dbReference type="ARBA" id="ARBA00004141"/>
    </source>
</evidence>
<evidence type="ECO:0000313" key="9">
    <source>
        <dbReference type="Proteomes" id="UP000294721"/>
    </source>
</evidence>
<protein>
    <submittedName>
        <fullName evidence="8">FUSC family protein</fullName>
    </submittedName>
    <submittedName>
        <fullName evidence="7">Fusaric acid resistance family protein</fullName>
    </submittedName>
</protein>
<feature type="transmembrane region" description="Helical" evidence="5">
    <location>
        <begin position="315"/>
        <end position="332"/>
    </location>
</feature>
<evidence type="ECO:0000256" key="3">
    <source>
        <dbReference type="ARBA" id="ARBA00022989"/>
    </source>
</evidence>
<comment type="subcellular location">
    <subcellularLocation>
        <location evidence="1">Membrane</location>
        <topology evidence="1">Multi-pass membrane protein</topology>
    </subcellularLocation>
</comment>
<dbReference type="GO" id="GO:0016020">
    <property type="term" value="C:membrane"/>
    <property type="evidence" value="ECO:0007669"/>
    <property type="project" value="UniProtKB-SubCell"/>
</dbReference>
<dbReference type="Pfam" id="PF13515">
    <property type="entry name" value="FUSC_2"/>
    <property type="match status" value="1"/>
</dbReference>
<evidence type="ECO:0000313" key="7">
    <source>
        <dbReference type="EMBL" id="TCP10132.1"/>
    </source>
</evidence>
<evidence type="ECO:0000256" key="2">
    <source>
        <dbReference type="ARBA" id="ARBA00022692"/>
    </source>
</evidence>
<feature type="transmembrane region" description="Helical" evidence="5">
    <location>
        <begin position="121"/>
        <end position="138"/>
    </location>
</feature>
<reference evidence="8" key="2">
    <citation type="submission" date="2021-12" db="EMBL/GenBank/DDBJ databases">
        <authorList>
            <person name="Veyrier F.J."/>
        </authorList>
    </citation>
    <scope>NUCLEOTIDE SEQUENCE</scope>
    <source>
        <strain evidence="8">1258/02</strain>
    </source>
</reference>
<evidence type="ECO:0000313" key="8">
    <source>
        <dbReference type="EMBL" id="UOO80487.1"/>
    </source>
</evidence>
<dbReference type="EMBL" id="CP091507">
    <property type="protein sequence ID" value="UOO80487.1"/>
    <property type="molecule type" value="Genomic_DNA"/>
</dbReference>
<accession>A0AAE9GY50</accession>
<keyword evidence="3 5" id="KW-1133">Transmembrane helix</keyword>
<reference evidence="7 9" key="1">
    <citation type="submission" date="2019-03" db="EMBL/GenBank/DDBJ databases">
        <title>Genomic Encyclopedia of Type Strains, Phase IV (KMG-IV): sequencing the most valuable type-strain genomes for metagenomic binning, comparative biology and taxonomic classification.</title>
        <authorList>
            <person name="Goeker M."/>
        </authorList>
    </citation>
    <scope>NUCLEOTIDE SEQUENCE [LARGE SCALE GENOMIC DNA]</scope>
    <source>
        <strain evidence="7 9">DSM 17474</strain>
    </source>
</reference>
<keyword evidence="2 5" id="KW-0812">Transmembrane</keyword>
<dbReference type="EMBL" id="SLXE01000002">
    <property type="protein sequence ID" value="TCP10132.1"/>
    <property type="molecule type" value="Genomic_DNA"/>
</dbReference>
<feature type="domain" description="Integral membrane bound transporter" evidence="6">
    <location>
        <begin position="203"/>
        <end position="327"/>
    </location>
</feature>
<organism evidence="8 10">
    <name type="scientific">Uruburuella suis</name>
    <dbReference type="NCBI Taxonomy" id="252130"/>
    <lineage>
        <taxon>Bacteria</taxon>
        <taxon>Pseudomonadati</taxon>
        <taxon>Pseudomonadota</taxon>
        <taxon>Betaproteobacteria</taxon>
        <taxon>Neisseriales</taxon>
        <taxon>Neisseriaceae</taxon>
        <taxon>Uruburuella</taxon>
    </lineage>
</organism>
<feature type="transmembrane region" description="Helical" evidence="5">
    <location>
        <begin position="190"/>
        <end position="208"/>
    </location>
</feature>
<dbReference type="RefSeq" id="WP_132952318.1">
    <property type="nucleotide sequence ID" value="NZ_CP091507.1"/>
</dbReference>
<proteinExistence type="predicted"/>
<feature type="transmembrane region" description="Helical" evidence="5">
    <location>
        <begin position="23"/>
        <end position="42"/>
    </location>
</feature>